<dbReference type="Pfam" id="PF26119">
    <property type="entry name" value="DUF8036"/>
    <property type="match status" value="1"/>
</dbReference>
<dbReference type="Proteomes" id="UP000596004">
    <property type="component" value="Chromosome"/>
</dbReference>
<keyword evidence="1" id="KW-0472">Membrane</keyword>
<evidence type="ECO:0000256" key="1">
    <source>
        <dbReference type="SAM" id="Phobius"/>
    </source>
</evidence>
<keyword evidence="1" id="KW-1133">Transmembrane helix</keyword>
<evidence type="ECO:0000313" key="2">
    <source>
        <dbReference type="EMBL" id="QQR93053.1"/>
    </source>
</evidence>
<accession>A0A7T9I257</accession>
<sequence>MDEFMMYTIYVEGFNALLSVALLYIYAQNYRALKSSVGMGLMIFSFVLFLQNAGGILLHFTSGEVYTTMVATQVFALKLIEGIALIALAYSAWKE</sequence>
<feature type="transmembrane region" description="Helical" evidence="1">
    <location>
        <begin position="39"/>
        <end position="58"/>
    </location>
</feature>
<name>A0A7T9I257_9ARCH</name>
<dbReference type="InterPro" id="IPR058349">
    <property type="entry name" value="DUF8036"/>
</dbReference>
<gene>
    <name evidence="2" type="ORF">IPJ89_02315</name>
</gene>
<reference evidence="2" key="1">
    <citation type="submission" date="2020-11" db="EMBL/GenBank/DDBJ databases">
        <title>Connecting structure to function with the recovery of over 1000 high-quality activated sludge metagenome-assembled genomes encoding full-length rRNA genes using long-read sequencing.</title>
        <authorList>
            <person name="Singleton C.M."/>
            <person name="Petriglieri F."/>
            <person name="Kristensen J.M."/>
            <person name="Kirkegaard R.H."/>
            <person name="Michaelsen T.Y."/>
            <person name="Andersen M.H."/>
            <person name="Karst S.M."/>
            <person name="Dueholm M.S."/>
            <person name="Nielsen P.H."/>
            <person name="Albertsen M."/>
        </authorList>
    </citation>
    <scope>NUCLEOTIDE SEQUENCE</scope>
    <source>
        <strain evidence="2">Fred_18-Q3-R57-64_BAT3C.431</strain>
    </source>
</reference>
<dbReference type="AlphaFoldDB" id="A0A7T9I257"/>
<feature type="transmembrane region" description="Helical" evidence="1">
    <location>
        <begin position="70"/>
        <end position="93"/>
    </location>
</feature>
<protein>
    <submittedName>
        <fullName evidence="2">Uncharacterized protein</fullName>
    </submittedName>
</protein>
<keyword evidence="1" id="KW-0812">Transmembrane</keyword>
<feature type="transmembrane region" description="Helical" evidence="1">
    <location>
        <begin position="6"/>
        <end position="27"/>
    </location>
</feature>
<organism evidence="2">
    <name type="scientific">Candidatus Iainarchaeum sp</name>
    <dbReference type="NCBI Taxonomy" id="3101447"/>
    <lineage>
        <taxon>Archaea</taxon>
        <taxon>Candidatus Iainarchaeota</taxon>
        <taxon>Candidatus Iainarchaeia</taxon>
        <taxon>Candidatus Iainarchaeales</taxon>
        <taxon>Candidatus Iainarchaeaceae</taxon>
        <taxon>Candidatus Iainarchaeum</taxon>
    </lineage>
</organism>
<proteinExistence type="predicted"/>
<dbReference type="EMBL" id="CP064981">
    <property type="protein sequence ID" value="QQR93053.1"/>
    <property type="molecule type" value="Genomic_DNA"/>
</dbReference>